<evidence type="ECO:0000256" key="1">
    <source>
        <dbReference type="ARBA" id="ARBA00022692"/>
    </source>
</evidence>
<dbReference type="SUPFAM" id="SSF58104">
    <property type="entry name" value="Methyl-accepting chemotaxis protein (MCP) signaling domain"/>
    <property type="match status" value="1"/>
</dbReference>
<gene>
    <name evidence="9" type="ORF">BKA21_002722</name>
</gene>
<dbReference type="InterPro" id="IPR004090">
    <property type="entry name" value="Chemotax_Me-accpt_rcpt"/>
</dbReference>
<feature type="domain" description="Methyl-accepting transducer" evidence="7">
    <location>
        <begin position="269"/>
        <end position="512"/>
    </location>
</feature>
<dbReference type="PRINTS" id="PR00260">
    <property type="entry name" value="CHEMTRNSDUCR"/>
</dbReference>
<organism evidence="9 10">
    <name type="scientific">Cellulomonas oligotrophica</name>
    <dbReference type="NCBI Taxonomy" id="931536"/>
    <lineage>
        <taxon>Bacteria</taxon>
        <taxon>Bacillati</taxon>
        <taxon>Actinomycetota</taxon>
        <taxon>Actinomycetes</taxon>
        <taxon>Micrococcales</taxon>
        <taxon>Cellulomonadaceae</taxon>
        <taxon>Cellulomonas</taxon>
    </lineage>
</organism>
<evidence type="ECO:0000259" key="7">
    <source>
        <dbReference type="PROSITE" id="PS50111"/>
    </source>
</evidence>
<dbReference type="PROSITE" id="PS50111">
    <property type="entry name" value="CHEMOTAXIS_TRANSDUC_2"/>
    <property type="match status" value="1"/>
</dbReference>
<dbReference type="RefSeq" id="WP_140459622.1">
    <property type="nucleotide sequence ID" value="NZ_BAABFI010000009.1"/>
</dbReference>
<dbReference type="GO" id="GO:0007165">
    <property type="term" value="P:signal transduction"/>
    <property type="evidence" value="ECO:0007669"/>
    <property type="project" value="UniProtKB-KW"/>
</dbReference>
<dbReference type="InterPro" id="IPR003660">
    <property type="entry name" value="HAMP_dom"/>
</dbReference>
<dbReference type="AlphaFoldDB" id="A0A7Y9FH08"/>
<protein>
    <submittedName>
        <fullName evidence="9">Methyl-accepting chemotaxis protein</fullName>
    </submittedName>
</protein>
<dbReference type="SMART" id="SM00283">
    <property type="entry name" value="MA"/>
    <property type="match status" value="1"/>
</dbReference>
<dbReference type="PANTHER" id="PTHR32089">
    <property type="entry name" value="METHYL-ACCEPTING CHEMOTAXIS PROTEIN MCPB"/>
    <property type="match status" value="1"/>
</dbReference>
<evidence type="ECO:0000256" key="5">
    <source>
        <dbReference type="PROSITE-ProRule" id="PRU00284"/>
    </source>
</evidence>
<evidence type="ECO:0000313" key="9">
    <source>
        <dbReference type="EMBL" id="NYD87173.1"/>
    </source>
</evidence>
<keyword evidence="2 6" id="KW-1133">Transmembrane helix</keyword>
<dbReference type="CDD" id="cd06225">
    <property type="entry name" value="HAMP"/>
    <property type="match status" value="1"/>
</dbReference>
<keyword evidence="1 6" id="KW-0812">Transmembrane</keyword>
<dbReference type="Pfam" id="PF12729">
    <property type="entry name" value="4HB_MCP_1"/>
    <property type="match status" value="1"/>
</dbReference>
<comment type="caution">
    <text evidence="9">The sequence shown here is derived from an EMBL/GenBank/DDBJ whole genome shotgun (WGS) entry which is preliminary data.</text>
</comment>
<dbReference type="PROSITE" id="PS50885">
    <property type="entry name" value="HAMP"/>
    <property type="match status" value="1"/>
</dbReference>
<comment type="similarity">
    <text evidence="4">Belongs to the methyl-accepting chemotaxis (MCP) protein family.</text>
</comment>
<sequence>MPAPRRRFADLSLLVRIGLAFAVTLAALVAVSTVGVNRLGALASDIEALEENAITPQAYLQNTQRWFQASRARVLEYGMVLEEDRATIDEERAGFDAQTLENITAYEPYVLDETAYAALLDAVARYQETSTAIQPTVEDGATAYHDAYVEQVRPITSEVSDALQALIDSVAADASARVAADQDVVENATVIAVVVTLVGGGLAGAIVFVVMRRTRRDLALVRRTAERMRERDLTVDVPIDTRDELGLLAADLNSAQASLRDAISGVVSTSQTVAAAAEELSASSSQVAAGPEETSVQAGVVAAAAEQVSRNVQAVAAGAEEMGASIREIAQNATEATRVAQSATAAAETANESVARLGTSSAEIGNVVKLITSIAEQTNLLALNATIEAARAGEAGKGFAVVAGEVKELAQETARATEDIARRVEAIQHDTTGAVGAIGEIGTIIASINDYQLTIASAVEEQTATTNEMSRSVAEAATGSGEIATNIVGVADASQTSSHVLGQMGAAVNELAQMSEDLRARVSEFRY</sequence>
<keyword evidence="6" id="KW-0472">Membrane</keyword>
<reference evidence="9 10" key="1">
    <citation type="submission" date="2020-07" db="EMBL/GenBank/DDBJ databases">
        <title>Sequencing the genomes of 1000 actinobacteria strains.</title>
        <authorList>
            <person name="Klenk H.-P."/>
        </authorList>
    </citation>
    <scope>NUCLEOTIDE SEQUENCE [LARGE SCALE GENOMIC DNA]</scope>
    <source>
        <strain evidence="9 10">DSM 24482</strain>
    </source>
</reference>
<dbReference type="GO" id="GO:0006935">
    <property type="term" value="P:chemotaxis"/>
    <property type="evidence" value="ECO:0007669"/>
    <property type="project" value="InterPro"/>
</dbReference>
<dbReference type="SMART" id="SM00304">
    <property type="entry name" value="HAMP"/>
    <property type="match status" value="2"/>
</dbReference>
<dbReference type="Proteomes" id="UP000577956">
    <property type="component" value="Unassembled WGS sequence"/>
</dbReference>
<proteinExistence type="inferred from homology"/>
<feature type="transmembrane region" description="Helical" evidence="6">
    <location>
        <begin position="190"/>
        <end position="210"/>
    </location>
</feature>
<keyword evidence="3 5" id="KW-0807">Transducer</keyword>
<accession>A0A7Y9FH08</accession>
<dbReference type="Gene3D" id="1.10.287.950">
    <property type="entry name" value="Methyl-accepting chemotaxis protein"/>
    <property type="match status" value="1"/>
</dbReference>
<evidence type="ECO:0000256" key="3">
    <source>
        <dbReference type="ARBA" id="ARBA00023224"/>
    </source>
</evidence>
<dbReference type="PANTHER" id="PTHR32089:SF112">
    <property type="entry name" value="LYSOZYME-LIKE PROTEIN-RELATED"/>
    <property type="match status" value="1"/>
</dbReference>
<feature type="domain" description="HAMP" evidence="8">
    <location>
        <begin position="212"/>
        <end position="264"/>
    </location>
</feature>
<evidence type="ECO:0000259" key="8">
    <source>
        <dbReference type="PROSITE" id="PS50885"/>
    </source>
</evidence>
<evidence type="ECO:0000256" key="6">
    <source>
        <dbReference type="SAM" id="Phobius"/>
    </source>
</evidence>
<evidence type="ECO:0000313" key="10">
    <source>
        <dbReference type="Proteomes" id="UP000577956"/>
    </source>
</evidence>
<dbReference type="Pfam" id="PF00672">
    <property type="entry name" value="HAMP"/>
    <property type="match status" value="1"/>
</dbReference>
<dbReference type="InterPro" id="IPR004089">
    <property type="entry name" value="MCPsignal_dom"/>
</dbReference>
<evidence type="ECO:0000256" key="4">
    <source>
        <dbReference type="ARBA" id="ARBA00029447"/>
    </source>
</evidence>
<dbReference type="InterPro" id="IPR024478">
    <property type="entry name" value="HlyB_4HB_MCP"/>
</dbReference>
<dbReference type="Pfam" id="PF00015">
    <property type="entry name" value="MCPsignal"/>
    <property type="match status" value="1"/>
</dbReference>
<dbReference type="EMBL" id="JACCBK010000001">
    <property type="protein sequence ID" value="NYD87173.1"/>
    <property type="molecule type" value="Genomic_DNA"/>
</dbReference>
<dbReference type="GO" id="GO:0016020">
    <property type="term" value="C:membrane"/>
    <property type="evidence" value="ECO:0007669"/>
    <property type="project" value="InterPro"/>
</dbReference>
<evidence type="ECO:0000256" key="2">
    <source>
        <dbReference type="ARBA" id="ARBA00022989"/>
    </source>
</evidence>
<name>A0A7Y9FH08_9CELL</name>
<dbReference type="GO" id="GO:0004888">
    <property type="term" value="F:transmembrane signaling receptor activity"/>
    <property type="evidence" value="ECO:0007669"/>
    <property type="project" value="InterPro"/>
</dbReference>